<dbReference type="PANTHER" id="PTHR30032:SF8">
    <property type="entry name" value="GERMINATION-SPECIFIC N-ACETYLMURAMOYL-L-ALANINE AMIDASE"/>
    <property type="match status" value="1"/>
</dbReference>
<dbReference type="Pfam" id="PF16800">
    <property type="entry name" value="Endopep_inhib"/>
    <property type="match status" value="1"/>
</dbReference>
<dbReference type="InterPro" id="IPR007253">
    <property type="entry name" value="Cell_wall-bd_2"/>
</dbReference>
<evidence type="ECO:0000313" key="3">
    <source>
        <dbReference type="Proteomes" id="UP000563151"/>
    </source>
</evidence>
<dbReference type="InterPro" id="IPR031841">
    <property type="entry name" value="Endopep_inhib"/>
</dbReference>
<name>A0A923J108_CLOTT</name>
<dbReference type="Proteomes" id="UP000563151">
    <property type="component" value="Unassembled WGS sequence"/>
</dbReference>
<keyword evidence="1" id="KW-0732">Signal</keyword>
<feature type="chain" id="PRO_5038077850" description="Cell wall-binding repeat-containing protein" evidence="1">
    <location>
        <begin position="24"/>
        <end position="275"/>
    </location>
</feature>
<evidence type="ECO:0000256" key="1">
    <source>
        <dbReference type="SAM" id="SignalP"/>
    </source>
</evidence>
<dbReference type="EMBL" id="JAAZWO010000005">
    <property type="protein sequence ID" value="MBC2397270.1"/>
    <property type="molecule type" value="Genomic_DNA"/>
</dbReference>
<keyword evidence="3" id="KW-1185">Reference proteome</keyword>
<sequence>MKKIVMLATLMIIALGVTGIAKAQGDYMANSIFEANRYETSIKISSNYSNDKFKNVIIASGSNFPDALSGSALAAKLDAPVILTHGANILNQKEYLDTNNYKNLILLGGNATISKEVEYILENKPVISNKNAKELLFNGDEAFKKMLKIDVDDENYIDLHGISFAKINDDINSYGSIENYLNKNYELNKYYSNTFIKNMINFVFTNINGEYYMRYGNPEPAINLENAEIVEKKYKANKVEILVKGYYYDPEPYYLKASLEYNGGKWVIDQFHNWF</sequence>
<gene>
    <name evidence="2" type="ORF">HGG79_05675</name>
</gene>
<reference evidence="2 3" key="1">
    <citation type="submission" date="2020-04" db="EMBL/GenBank/DDBJ databases">
        <title>Genomic insights into acetone-butanol-ethanol (ABE) fermentation by sequencing solventogenic clostridia strains.</title>
        <authorList>
            <person name="Brown S."/>
        </authorList>
    </citation>
    <scope>NUCLEOTIDE SEQUENCE [LARGE SCALE GENOMIC DNA]</scope>
    <source>
        <strain evidence="2 3">DJ011</strain>
    </source>
</reference>
<dbReference type="PANTHER" id="PTHR30032">
    <property type="entry name" value="N-ACETYLMURAMOYL-L-ALANINE AMIDASE-RELATED"/>
    <property type="match status" value="1"/>
</dbReference>
<comment type="caution">
    <text evidence="2">The sequence shown here is derived from an EMBL/GenBank/DDBJ whole genome shotgun (WGS) entry which is preliminary data.</text>
</comment>
<dbReference type="AlphaFoldDB" id="A0A923J108"/>
<evidence type="ECO:0000313" key="2">
    <source>
        <dbReference type="EMBL" id="MBC2397270.1"/>
    </source>
</evidence>
<proteinExistence type="predicted"/>
<dbReference type="Pfam" id="PF04122">
    <property type="entry name" value="CW_binding_2"/>
    <property type="match status" value="1"/>
</dbReference>
<dbReference type="InterPro" id="IPR051922">
    <property type="entry name" value="Bact_Sporulation_Assoc"/>
</dbReference>
<dbReference type="RefSeq" id="WP_051593077.1">
    <property type="nucleotide sequence ID" value="NZ_JAAZWO010000005.1"/>
</dbReference>
<feature type="signal peptide" evidence="1">
    <location>
        <begin position="1"/>
        <end position="23"/>
    </location>
</feature>
<dbReference type="Gene3D" id="3.40.50.12090">
    <property type="match status" value="1"/>
</dbReference>
<accession>A0A923J108</accession>
<organism evidence="2 3">
    <name type="scientific">Clostridium tetanomorphum</name>
    <dbReference type="NCBI Taxonomy" id="1553"/>
    <lineage>
        <taxon>Bacteria</taxon>
        <taxon>Bacillati</taxon>
        <taxon>Bacillota</taxon>
        <taxon>Clostridia</taxon>
        <taxon>Eubacteriales</taxon>
        <taxon>Clostridiaceae</taxon>
        <taxon>Clostridium</taxon>
    </lineage>
</organism>
<evidence type="ECO:0008006" key="4">
    <source>
        <dbReference type="Google" id="ProtNLM"/>
    </source>
</evidence>
<protein>
    <recommendedName>
        <fullName evidence="4">Cell wall-binding repeat-containing protein</fullName>
    </recommendedName>
</protein>